<feature type="signal peptide" evidence="1">
    <location>
        <begin position="1"/>
        <end position="24"/>
    </location>
</feature>
<evidence type="ECO:0000256" key="1">
    <source>
        <dbReference type="SAM" id="SignalP"/>
    </source>
</evidence>
<reference evidence="2 3" key="1">
    <citation type="journal article" date="2016" name="Nat. Commun.">
        <title>Thousands of microbial genomes shed light on interconnected biogeochemical processes in an aquifer system.</title>
        <authorList>
            <person name="Anantharaman K."/>
            <person name="Brown C.T."/>
            <person name="Hug L.A."/>
            <person name="Sharon I."/>
            <person name="Castelle C.J."/>
            <person name="Probst A.J."/>
            <person name="Thomas B.C."/>
            <person name="Singh A."/>
            <person name="Wilkins M.J."/>
            <person name="Karaoz U."/>
            <person name="Brodie E.L."/>
            <person name="Williams K.H."/>
            <person name="Hubbard S.S."/>
            <person name="Banfield J.F."/>
        </authorList>
    </citation>
    <scope>NUCLEOTIDE SEQUENCE [LARGE SCALE GENOMIC DNA]</scope>
</reference>
<organism evidence="2 3">
    <name type="scientific">Candidatus Sungbacteria bacterium RIFCSPLOWO2_12_FULL_41_11</name>
    <dbReference type="NCBI Taxonomy" id="1802286"/>
    <lineage>
        <taxon>Bacteria</taxon>
        <taxon>Candidatus Sungiibacteriota</taxon>
    </lineage>
</organism>
<keyword evidence="1" id="KW-0732">Signal</keyword>
<evidence type="ECO:0000313" key="2">
    <source>
        <dbReference type="EMBL" id="OHA14275.1"/>
    </source>
</evidence>
<comment type="caution">
    <text evidence="2">The sequence shown here is derived from an EMBL/GenBank/DDBJ whole genome shotgun (WGS) entry which is preliminary data.</text>
</comment>
<name>A0A1G2LRK5_9BACT</name>
<gene>
    <name evidence="2" type="ORF">A3G49_05135</name>
</gene>
<dbReference type="AlphaFoldDB" id="A0A1G2LRK5"/>
<dbReference type="EMBL" id="MHQY01000011">
    <property type="protein sequence ID" value="OHA14275.1"/>
    <property type="molecule type" value="Genomic_DNA"/>
</dbReference>
<feature type="chain" id="PRO_5009583585" evidence="1">
    <location>
        <begin position="25"/>
        <end position="71"/>
    </location>
</feature>
<accession>A0A1G2LRK5</accession>
<dbReference type="Proteomes" id="UP000177171">
    <property type="component" value="Unassembled WGS sequence"/>
</dbReference>
<evidence type="ECO:0000313" key="3">
    <source>
        <dbReference type="Proteomes" id="UP000177171"/>
    </source>
</evidence>
<proteinExistence type="predicted"/>
<sequence length="71" mass="7648">MVFGFPLPVIYRKAAASIIMTAIAAPIIPDAFANIRSSTHICDVVKGFWIICPRTGNGKINVDMPMIISDG</sequence>
<protein>
    <submittedName>
        <fullName evidence="2">Uncharacterized protein</fullName>
    </submittedName>
</protein>